<feature type="region of interest" description="Disordered" evidence="1">
    <location>
        <begin position="498"/>
        <end position="519"/>
    </location>
</feature>
<organism evidence="2 3">
    <name type="scientific">Chara braunii</name>
    <name type="common">Braun's stonewort</name>
    <dbReference type="NCBI Taxonomy" id="69332"/>
    <lineage>
        <taxon>Eukaryota</taxon>
        <taxon>Viridiplantae</taxon>
        <taxon>Streptophyta</taxon>
        <taxon>Charophyceae</taxon>
        <taxon>Charales</taxon>
        <taxon>Characeae</taxon>
        <taxon>Chara</taxon>
    </lineage>
</organism>
<dbReference type="OrthoDB" id="10257471at2759"/>
<feature type="compositionally biased region" description="Acidic residues" evidence="1">
    <location>
        <begin position="510"/>
        <end position="519"/>
    </location>
</feature>
<proteinExistence type="predicted"/>
<dbReference type="Gramene" id="GBG87907">
    <property type="protein sequence ID" value="GBG87907"/>
    <property type="gene ID" value="CBR_g46206"/>
</dbReference>
<gene>
    <name evidence="2" type="ORF">CBR_g46206</name>
</gene>
<feature type="compositionally biased region" description="Low complexity" evidence="1">
    <location>
        <begin position="621"/>
        <end position="642"/>
    </location>
</feature>
<sequence>MSDEANERDGGELAQREVQMRSMKRRRGTRGGMGDILDYRSEIDAALEWLVRDVEQEETAAAVIRLAIRQPVDGVGVGGGGGGGGGDRVQLFEKMQALGAKLTEVGNRLAREHATWQNGMTWPLTQDLTMKIFGMLDTVHVARVACTCTMLRRLAMEPSCWEEIDLTPCAAKATSHVVGQVVKRAGPCLRSLKVGVLPHCMKKVVEQRQTHKSPDVRAESEYYFDKSLPRYQIAPGRGKGQLCALSGLCLAPIEDAKKLNPAGHPLRVLHLYNVLALGIGPLRRALAACPLLQDLELVGLKVGISVVMECLSTNCHQLQELTYQPSKGTKWGPGVWTHQGIVKTSACLSLVKGCSEIHSLSLRGTTLSDRKADILVKGLSRLVHLDFSDSWDLTGSFLARSLLRGEKHICVLHSLVLRDCAHLNQIQVEQFLAALLSGDCKCLRHLDFSNAGGMTGLASAEWMSRQPSFQKLVDHLRAEHPILRISIDSHDISCSDLTHMTSSPVSDEGGNYDDYDNNDEEDLLHIFGSSDMSLATSEDDEDDDEDGEDDEEEDDEDEDDDDDEGGNDASGYANASNRLDHRNNPEDDDASGMEDQAGFLHVNLGRLCDEYDEEFDEDSDYTVSMESSSSSESGTASSSETEPWMVDDAGDDDDDTEGGATSLRDATDIMGRTQAWSRTQDHQYYAGPAAQLLLAVPESDISDNEDGPPNQRSNEGEGEDGS</sequence>
<feature type="compositionally biased region" description="Acidic residues" evidence="1">
    <location>
        <begin position="648"/>
        <end position="657"/>
    </location>
</feature>
<feature type="region of interest" description="Disordered" evidence="1">
    <location>
        <begin position="531"/>
        <end position="597"/>
    </location>
</feature>
<protein>
    <recommendedName>
        <fullName evidence="4">F-box domain-containing protein</fullName>
    </recommendedName>
</protein>
<dbReference type="InterPro" id="IPR032675">
    <property type="entry name" value="LRR_dom_sf"/>
</dbReference>
<keyword evidence="3" id="KW-1185">Reference proteome</keyword>
<dbReference type="SUPFAM" id="SSF52047">
    <property type="entry name" value="RNI-like"/>
    <property type="match status" value="1"/>
</dbReference>
<evidence type="ECO:0008006" key="4">
    <source>
        <dbReference type="Google" id="ProtNLM"/>
    </source>
</evidence>
<dbReference type="SUPFAM" id="SSF81383">
    <property type="entry name" value="F-box domain"/>
    <property type="match status" value="1"/>
</dbReference>
<feature type="region of interest" description="Disordered" evidence="1">
    <location>
        <begin position="1"/>
        <end position="31"/>
    </location>
</feature>
<dbReference type="AlphaFoldDB" id="A0A388M012"/>
<dbReference type="STRING" id="69332.A0A388M012"/>
<feature type="compositionally biased region" description="Acidic residues" evidence="1">
    <location>
        <begin position="611"/>
        <end position="620"/>
    </location>
</feature>
<feature type="compositionally biased region" description="Basic and acidic residues" evidence="1">
    <location>
        <begin position="1"/>
        <end position="19"/>
    </location>
</feature>
<dbReference type="Proteomes" id="UP000265515">
    <property type="component" value="Unassembled WGS sequence"/>
</dbReference>
<feature type="region of interest" description="Disordered" evidence="1">
    <location>
        <begin position="689"/>
        <end position="722"/>
    </location>
</feature>
<reference evidence="2 3" key="1">
    <citation type="journal article" date="2018" name="Cell">
        <title>The Chara Genome: Secondary Complexity and Implications for Plant Terrestrialization.</title>
        <authorList>
            <person name="Nishiyama T."/>
            <person name="Sakayama H."/>
            <person name="Vries J.D."/>
            <person name="Buschmann H."/>
            <person name="Saint-Marcoux D."/>
            <person name="Ullrich K.K."/>
            <person name="Haas F.B."/>
            <person name="Vanderstraeten L."/>
            <person name="Becker D."/>
            <person name="Lang D."/>
            <person name="Vosolsobe S."/>
            <person name="Rombauts S."/>
            <person name="Wilhelmsson P.K.I."/>
            <person name="Janitza P."/>
            <person name="Kern R."/>
            <person name="Heyl A."/>
            <person name="Rumpler F."/>
            <person name="Villalobos L.I.A.C."/>
            <person name="Clay J.M."/>
            <person name="Skokan R."/>
            <person name="Toyoda A."/>
            <person name="Suzuki Y."/>
            <person name="Kagoshima H."/>
            <person name="Schijlen E."/>
            <person name="Tajeshwar N."/>
            <person name="Catarino B."/>
            <person name="Hetherington A.J."/>
            <person name="Saltykova A."/>
            <person name="Bonnot C."/>
            <person name="Breuninger H."/>
            <person name="Symeonidi A."/>
            <person name="Radhakrishnan G.V."/>
            <person name="Van Nieuwerburgh F."/>
            <person name="Deforce D."/>
            <person name="Chang C."/>
            <person name="Karol K.G."/>
            <person name="Hedrich R."/>
            <person name="Ulvskov P."/>
            <person name="Glockner G."/>
            <person name="Delwiche C.F."/>
            <person name="Petrasek J."/>
            <person name="Van de Peer Y."/>
            <person name="Friml J."/>
            <person name="Beilby M."/>
            <person name="Dolan L."/>
            <person name="Kohara Y."/>
            <person name="Sugano S."/>
            <person name="Fujiyama A."/>
            <person name="Delaux P.-M."/>
            <person name="Quint M."/>
            <person name="TheiBen G."/>
            <person name="Hagemann M."/>
            <person name="Harholt J."/>
            <person name="Dunand C."/>
            <person name="Zachgo S."/>
            <person name="Langdale J."/>
            <person name="Maumus F."/>
            <person name="Straeten D.V.D."/>
            <person name="Gould S.B."/>
            <person name="Rensing S.A."/>
        </authorList>
    </citation>
    <scope>NUCLEOTIDE SEQUENCE [LARGE SCALE GENOMIC DNA]</scope>
    <source>
        <strain evidence="2 3">S276</strain>
    </source>
</reference>
<dbReference type="PANTHER" id="PTHR38926:SF2">
    <property type="entry name" value="F-BOX_LRR-REPEAT PROTEIN 21-RELATED"/>
    <property type="match status" value="1"/>
</dbReference>
<comment type="caution">
    <text evidence="2">The sequence shown here is derived from an EMBL/GenBank/DDBJ whole genome shotgun (WGS) entry which is preliminary data.</text>
</comment>
<name>A0A388M012_CHABU</name>
<feature type="region of interest" description="Disordered" evidence="1">
    <location>
        <begin position="611"/>
        <end position="674"/>
    </location>
</feature>
<evidence type="ECO:0000313" key="3">
    <source>
        <dbReference type="Proteomes" id="UP000265515"/>
    </source>
</evidence>
<dbReference type="Gene3D" id="3.80.10.10">
    <property type="entry name" value="Ribonuclease Inhibitor"/>
    <property type="match status" value="2"/>
</dbReference>
<evidence type="ECO:0000313" key="2">
    <source>
        <dbReference type="EMBL" id="GBG87907.1"/>
    </source>
</evidence>
<accession>A0A388M012</accession>
<dbReference type="InterPro" id="IPR036047">
    <property type="entry name" value="F-box-like_dom_sf"/>
</dbReference>
<dbReference type="PANTHER" id="PTHR38926">
    <property type="entry name" value="F-BOX DOMAIN CONTAINING PROTEIN, EXPRESSED"/>
    <property type="match status" value="1"/>
</dbReference>
<feature type="compositionally biased region" description="Acidic residues" evidence="1">
    <location>
        <begin position="537"/>
        <end position="566"/>
    </location>
</feature>
<evidence type="ECO:0000256" key="1">
    <source>
        <dbReference type="SAM" id="MobiDB-lite"/>
    </source>
</evidence>
<dbReference type="EMBL" id="BFEA01000638">
    <property type="protein sequence ID" value="GBG87907.1"/>
    <property type="molecule type" value="Genomic_DNA"/>
</dbReference>